<comment type="caution">
    <text evidence="2">The sequence shown here is derived from an EMBL/GenBank/DDBJ whole genome shotgun (WGS) entry which is preliminary data.</text>
</comment>
<keyword evidence="1" id="KW-0812">Transmembrane</keyword>
<sequence length="103" mass="12168">MSRTFDEKNHLSLSDIIIPYIYCPLFLIYDYQINKLEKSFNEYLHLYCPQAFGRIAYDENSLLDGKIIECDHKKERKIFSSESRTNESILNYLNDNCSVEDLG</sequence>
<keyword evidence="1" id="KW-1133">Transmembrane helix</keyword>
<evidence type="ECO:0000313" key="3">
    <source>
        <dbReference type="Proteomes" id="UP000663881"/>
    </source>
</evidence>
<keyword evidence="1" id="KW-0472">Membrane</keyword>
<dbReference type="EMBL" id="CAJOAY010003303">
    <property type="protein sequence ID" value="CAF4014810.1"/>
    <property type="molecule type" value="Genomic_DNA"/>
</dbReference>
<feature type="transmembrane region" description="Helical" evidence="1">
    <location>
        <begin position="12"/>
        <end position="29"/>
    </location>
</feature>
<reference evidence="2" key="1">
    <citation type="submission" date="2021-02" db="EMBL/GenBank/DDBJ databases">
        <authorList>
            <person name="Nowell W R."/>
        </authorList>
    </citation>
    <scope>NUCLEOTIDE SEQUENCE</scope>
</reference>
<evidence type="ECO:0000256" key="1">
    <source>
        <dbReference type="SAM" id="Phobius"/>
    </source>
</evidence>
<protein>
    <submittedName>
        <fullName evidence="2">Uncharacterized protein</fullName>
    </submittedName>
</protein>
<evidence type="ECO:0000313" key="2">
    <source>
        <dbReference type="EMBL" id="CAF4014810.1"/>
    </source>
</evidence>
<accession>A0A819PLM3</accession>
<proteinExistence type="predicted"/>
<gene>
    <name evidence="2" type="ORF">OKA104_LOCUS30596</name>
</gene>
<dbReference type="Proteomes" id="UP000663881">
    <property type="component" value="Unassembled WGS sequence"/>
</dbReference>
<name>A0A819PLM3_9BILA</name>
<organism evidence="2 3">
    <name type="scientific">Adineta steineri</name>
    <dbReference type="NCBI Taxonomy" id="433720"/>
    <lineage>
        <taxon>Eukaryota</taxon>
        <taxon>Metazoa</taxon>
        <taxon>Spiralia</taxon>
        <taxon>Gnathifera</taxon>
        <taxon>Rotifera</taxon>
        <taxon>Eurotatoria</taxon>
        <taxon>Bdelloidea</taxon>
        <taxon>Adinetida</taxon>
        <taxon>Adinetidae</taxon>
        <taxon>Adineta</taxon>
    </lineage>
</organism>
<dbReference type="AlphaFoldDB" id="A0A819PLM3"/>